<gene>
    <name evidence="1" type="primary">prpB</name>
</gene>
<dbReference type="AlphaFoldDB" id="A0A075FZJ4"/>
<dbReference type="SUPFAM" id="SSF51621">
    <property type="entry name" value="Phosphoenolpyruvate/pyruvate domain"/>
    <property type="match status" value="1"/>
</dbReference>
<dbReference type="PANTHER" id="PTHR42905:SF5">
    <property type="entry name" value="CARBOXYVINYL-CARBOXYPHOSPHONATE PHOSPHORYLMUTASE, CHLOROPLASTIC"/>
    <property type="match status" value="1"/>
</dbReference>
<dbReference type="CDD" id="cd00377">
    <property type="entry name" value="ICL_PEPM"/>
    <property type="match status" value="1"/>
</dbReference>
<proteinExistence type="predicted"/>
<dbReference type="Gene3D" id="3.20.20.60">
    <property type="entry name" value="Phosphoenolpyruvate-binding domains"/>
    <property type="match status" value="1"/>
</dbReference>
<dbReference type="PANTHER" id="PTHR42905">
    <property type="entry name" value="PHOSPHOENOLPYRUVATE CARBOXYLASE"/>
    <property type="match status" value="1"/>
</dbReference>
<dbReference type="EMBL" id="KF900484">
    <property type="protein sequence ID" value="AIE96589.1"/>
    <property type="molecule type" value="Genomic_DNA"/>
</dbReference>
<protein>
    <submittedName>
        <fullName evidence="1">Putative methylisocitrate lyase (PrpB)</fullName>
        <ecNumber evidence="1">4.1.3.30</ecNumber>
    </submittedName>
</protein>
<name>A0A075FZJ4_9ARCH</name>
<evidence type="ECO:0000313" key="1">
    <source>
        <dbReference type="EMBL" id="AIE96589.1"/>
    </source>
</evidence>
<dbReference type="Pfam" id="PF13714">
    <property type="entry name" value="PEP_mutase"/>
    <property type="match status" value="1"/>
</dbReference>
<dbReference type="GO" id="GO:0046421">
    <property type="term" value="F:methylisocitrate lyase activity"/>
    <property type="evidence" value="ECO:0007669"/>
    <property type="project" value="UniProtKB-EC"/>
</dbReference>
<sequence length="285" mass="31804">MKSIRKLLQDKSKPLVIPGVYDAIGAKIVEKVGFEAMFQTGYGTSATLFGMPDYGFIGSTETVDNARRICRAVSVPVIVDADTGYGNALSVWKLVQELENAGASGIFLEDQRWPKRCGHMQGKEVVSIDEYSEKLQAALDARSDKNFIIVARTDARATEGLDNAIERGLHYKKIGADVIFVEAPKTIQEMKKIGNDIHAPLVANMIEGGTTPLSSATKLFEMGFKIILYPLSVLFSNTYATLQILRELKRSGNTRKLNKKLVNFDQFNDLVELKKYRKLEKQYKK</sequence>
<dbReference type="InterPro" id="IPR018523">
    <property type="entry name" value="Isocitrate_lyase_ph_CS"/>
</dbReference>
<organism evidence="1">
    <name type="scientific">uncultured marine thaumarchaeote AD1000_82_B05</name>
    <dbReference type="NCBI Taxonomy" id="1455944"/>
    <lineage>
        <taxon>Archaea</taxon>
        <taxon>Nitrososphaerota</taxon>
        <taxon>environmental samples</taxon>
    </lineage>
</organism>
<keyword evidence="1" id="KW-0456">Lyase</keyword>
<accession>A0A075FZJ4</accession>
<dbReference type="InterPro" id="IPR039556">
    <property type="entry name" value="ICL/PEPM"/>
</dbReference>
<dbReference type="EC" id="4.1.3.30" evidence="1"/>
<dbReference type="InterPro" id="IPR015813">
    <property type="entry name" value="Pyrv/PenolPyrv_kinase-like_dom"/>
</dbReference>
<dbReference type="PROSITE" id="PS00161">
    <property type="entry name" value="ISOCITRATE_LYASE"/>
    <property type="match status" value="1"/>
</dbReference>
<reference evidence="1" key="1">
    <citation type="journal article" date="2014" name="Genome Biol. Evol.">
        <title>Pangenome evidence for extensive interdomain horizontal transfer affecting lineage core and shell genes in uncultured planktonic thaumarchaeota and euryarchaeota.</title>
        <authorList>
            <person name="Deschamps P."/>
            <person name="Zivanovic Y."/>
            <person name="Moreira D."/>
            <person name="Rodriguez-Valera F."/>
            <person name="Lopez-Garcia P."/>
        </authorList>
    </citation>
    <scope>NUCLEOTIDE SEQUENCE</scope>
</reference>
<dbReference type="InterPro" id="IPR040442">
    <property type="entry name" value="Pyrv_kinase-like_dom_sf"/>
</dbReference>